<keyword evidence="2" id="KW-0805">Transcription regulation</keyword>
<reference evidence="6 7" key="1">
    <citation type="submission" date="2022-03" db="EMBL/GenBank/DDBJ databases">
        <title>Draft genome sequence of Furfurilactobacillus curtus JCM 31185.</title>
        <authorList>
            <person name="Suzuki S."/>
            <person name="Endo A."/>
            <person name="Kajikawa A."/>
        </authorList>
    </citation>
    <scope>NUCLEOTIDE SEQUENCE [LARGE SCALE GENOMIC DNA]</scope>
    <source>
        <strain evidence="6 7">JCM 31185</strain>
    </source>
</reference>
<dbReference type="SUPFAM" id="SSF53850">
    <property type="entry name" value="Periplasmic binding protein-like II"/>
    <property type="match status" value="1"/>
</dbReference>
<dbReference type="PROSITE" id="PS50931">
    <property type="entry name" value="HTH_LYSR"/>
    <property type="match status" value="1"/>
</dbReference>
<dbReference type="SUPFAM" id="SSF46785">
    <property type="entry name" value="Winged helix' DNA-binding domain"/>
    <property type="match status" value="1"/>
</dbReference>
<proteinExistence type="inferred from homology"/>
<keyword evidence="3" id="KW-0238">DNA-binding</keyword>
<dbReference type="Gene3D" id="3.40.190.10">
    <property type="entry name" value="Periplasmic binding protein-like II"/>
    <property type="match status" value="2"/>
</dbReference>
<feature type="domain" description="HTH lysR-type" evidence="5">
    <location>
        <begin position="1"/>
        <end position="58"/>
    </location>
</feature>
<dbReference type="InterPro" id="IPR036390">
    <property type="entry name" value="WH_DNA-bd_sf"/>
</dbReference>
<dbReference type="InterPro" id="IPR000847">
    <property type="entry name" value="LysR_HTH_N"/>
</dbReference>
<evidence type="ECO:0000256" key="3">
    <source>
        <dbReference type="ARBA" id="ARBA00023125"/>
    </source>
</evidence>
<evidence type="ECO:0000256" key="4">
    <source>
        <dbReference type="ARBA" id="ARBA00023163"/>
    </source>
</evidence>
<dbReference type="CDD" id="cd05466">
    <property type="entry name" value="PBP2_LTTR_substrate"/>
    <property type="match status" value="1"/>
</dbReference>
<dbReference type="Pfam" id="PF03466">
    <property type="entry name" value="LysR_substrate"/>
    <property type="match status" value="1"/>
</dbReference>
<evidence type="ECO:0000259" key="5">
    <source>
        <dbReference type="PROSITE" id="PS50931"/>
    </source>
</evidence>
<keyword evidence="4" id="KW-0804">Transcription</keyword>
<evidence type="ECO:0000313" key="7">
    <source>
        <dbReference type="Proteomes" id="UP001628078"/>
    </source>
</evidence>
<keyword evidence="7" id="KW-1185">Reference proteome</keyword>
<evidence type="ECO:0000313" key="6">
    <source>
        <dbReference type="EMBL" id="GKT05889.1"/>
    </source>
</evidence>
<dbReference type="RefSeq" id="WP_407883547.1">
    <property type="nucleotide sequence ID" value="NZ_BQXO01000003.1"/>
</dbReference>
<name>A0ABQ5JMY3_9LACO</name>
<accession>A0ABQ5JMY3</accession>
<evidence type="ECO:0000256" key="2">
    <source>
        <dbReference type="ARBA" id="ARBA00023015"/>
    </source>
</evidence>
<sequence length="302" mass="33278">MDNTLLTFLQAIEEAGSISSAARKLFVTQPYVSRIIRQAEDRFHVQLINHKNRPITLTLAGTRLLNYLQRSQQLAQEMDSEMSHFAHQQAQGQQLKLAVDPSIAHHWLSLIVQDLIRQNPDLHISVTALAGKAAENSLLNGNIDALLGSPLTNSETQFTLITNQPATLIMPEPIHASDQPSDLSQLEFGHLDGLRLISTADQSFSNGLIMAWLTKHGTHMSDAIKLPTFESAINLAVNGVGVTVAPDILIKRQFKHINAITLPIPLKELSFQVGISCLPRAMERTKPLLPATQSSAKELFDI</sequence>
<organism evidence="6 7">
    <name type="scientific">Furfurilactobacillus curtus</name>
    <dbReference type="NCBI Taxonomy" id="1746200"/>
    <lineage>
        <taxon>Bacteria</taxon>
        <taxon>Bacillati</taxon>
        <taxon>Bacillota</taxon>
        <taxon>Bacilli</taxon>
        <taxon>Lactobacillales</taxon>
        <taxon>Lactobacillaceae</taxon>
        <taxon>Furfurilactobacillus</taxon>
    </lineage>
</organism>
<dbReference type="Pfam" id="PF00126">
    <property type="entry name" value="HTH_1"/>
    <property type="match status" value="1"/>
</dbReference>
<protein>
    <submittedName>
        <fullName evidence="6">LysR family transcriptional regulator</fullName>
    </submittedName>
</protein>
<dbReference type="EMBL" id="BQXO01000003">
    <property type="protein sequence ID" value="GKT05889.1"/>
    <property type="molecule type" value="Genomic_DNA"/>
</dbReference>
<dbReference type="Gene3D" id="1.10.10.10">
    <property type="entry name" value="Winged helix-like DNA-binding domain superfamily/Winged helix DNA-binding domain"/>
    <property type="match status" value="1"/>
</dbReference>
<dbReference type="Proteomes" id="UP001628078">
    <property type="component" value="Unassembled WGS sequence"/>
</dbReference>
<evidence type="ECO:0000256" key="1">
    <source>
        <dbReference type="ARBA" id="ARBA00009437"/>
    </source>
</evidence>
<dbReference type="PANTHER" id="PTHR30126:SF96">
    <property type="entry name" value="TRANSCRIPTIONAL REGULATORY PROTEIN, LYSR FAMILY"/>
    <property type="match status" value="1"/>
</dbReference>
<dbReference type="InterPro" id="IPR005119">
    <property type="entry name" value="LysR_subst-bd"/>
</dbReference>
<dbReference type="InterPro" id="IPR036388">
    <property type="entry name" value="WH-like_DNA-bd_sf"/>
</dbReference>
<comment type="caution">
    <text evidence="6">The sequence shown here is derived from an EMBL/GenBank/DDBJ whole genome shotgun (WGS) entry which is preliminary data.</text>
</comment>
<gene>
    <name evidence="6" type="ORF">JCM31185_11770</name>
</gene>
<dbReference type="PANTHER" id="PTHR30126">
    <property type="entry name" value="HTH-TYPE TRANSCRIPTIONAL REGULATOR"/>
    <property type="match status" value="1"/>
</dbReference>
<comment type="similarity">
    <text evidence="1">Belongs to the LysR transcriptional regulatory family.</text>
</comment>